<dbReference type="Proteomes" id="UP000057609">
    <property type="component" value="Chromosome"/>
</dbReference>
<dbReference type="CDD" id="cd04606">
    <property type="entry name" value="CBS_pair_Mg_transporter"/>
    <property type="match status" value="1"/>
</dbReference>
<reference evidence="3 4" key="1">
    <citation type="journal article" date="2015" name="Genome Announc.">
        <title>Complete Genome of Geobacter pickeringii G13T, a Metal-Reducing Isolate from Sedimentary Kaolin Deposits.</title>
        <authorList>
            <person name="Badalamenti J.P."/>
            <person name="Bond D.R."/>
        </authorList>
    </citation>
    <scope>NUCLEOTIDE SEQUENCE [LARGE SCALE GENOMIC DNA]</scope>
    <source>
        <strain evidence="3 4">G13</strain>
    </source>
</reference>
<evidence type="ECO:0000313" key="3">
    <source>
        <dbReference type="EMBL" id="AJE04489.1"/>
    </source>
</evidence>
<dbReference type="GO" id="GO:0016020">
    <property type="term" value="C:membrane"/>
    <property type="evidence" value="ECO:0007669"/>
    <property type="project" value="InterPro"/>
</dbReference>
<keyword evidence="1" id="KW-0129">CBS domain</keyword>
<organism evidence="3 4">
    <name type="scientific">Geobacter pickeringii</name>
    <dbReference type="NCBI Taxonomy" id="345632"/>
    <lineage>
        <taxon>Bacteria</taxon>
        <taxon>Pseudomonadati</taxon>
        <taxon>Thermodesulfobacteriota</taxon>
        <taxon>Desulfuromonadia</taxon>
        <taxon>Geobacterales</taxon>
        <taxon>Geobacteraceae</taxon>
        <taxon>Geobacter</taxon>
    </lineage>
</organism>
<dbReference type="Pfam" id="PF00571">
    <property type="entry name" value="CBS"/>
    <property type="match status" value="1"/>
</dbReference>
<dbReference type="InterPro" id="IPR006668">
    <property type="entry name" value="Mg_transptr_MgtE_intracell_dom"/>
</dbReference>
<gene>
    <name evidence="3" type="ORF">GPICK_14975</name>
</gene>
<accession>A0A0B5BH38</accession>
<dbReference type="STRING" id="345632.GPICK_14975"/>
<sequence>MTPMKNSQNDQVFFLSDLTGIPVRNQGKKIGKLDDLLIVEHEKVAVVTHVIVNRPFGHKSLLIPFGKVGELKRDGIELSLPTVEAFEGEPEENQVLLKDHILDKKVIDLDGNEIDVVYDVKLVLRSGSLYATDVDFSRYGLLKRLGLRYVAQFAYHLAEMFKKETIPWTYVQRLPEKIGSFKGNVQLNILKEALPEIHPVDLADILEELSEEQRLAIFNELETDHASDTLEEMEPRVQRSLISSMDKERVADLIDEMTPAQAADVLSVLPTDQAEEILDLMEHDETEKIEALLENQVDTIANLTTNAYIRFVPDTHSDLVIAAYRKAGEESDVLDYIYVVDHDNKLKGVVSLPELLMAKQSTPLSEIMTTQVISLDSTDTLEAAEEKFKRYGFSALPVLDGEDTIQGVVPYRDIMQLEHNL</sequence>
<dbReference type="Pfam" id="PF03448">
    <property type="entry name" value="MgtE_N"/>
    <property type="match status" value="1"/>
</dbReference>
<name>A0A0B5BH38_9BACT</name>
<dbReference type="PANTHER" id="PTHR43773">
    <property type="entry name" value="MAGNESIUM TRANSPORTER MGTE"/>
    <property type="match status" value="1"/>
</dbReference>
<dbReference type="PANTHER" id="PTHR43773:SF1">
    <property type="entry name" value="MAGNESIUM TRANSPORTER MGTE"/>
    <property type="match status" value="1"/>
</dbReference>
<dbReference type="OrthoDB" id="9790355at2"/>
<dbReference type="KEGG" id="gpi:GPICK_14975"/>
<feature type="domain" description="CBS" evidence="2">
    <location>
        <begin position="368"/>
        <end position="421"/>
    </location>
</feature>
<dbReference type="SMART" id="SM00924">
    <property type="entry name" value="MgtE_N"/>
    <property type="match status" value="1"/>
</dbReference>
<dbReference type="InterPro" id="IPR027275">
    <property type="entry name" value="PRC-brl_dom"/>
</dbReference>
<dbReference type="InterPro" id="IPR038076">
    <property type="entry name" value="MgtE_N_sf"/>
</dbReference>
<dbReference type="InterPro" id="IPR046342">
    <property type="entry name" value="CBS_dom_sf"/>
</dbReference>
<dbReference type="Gene3D" id="1.25.60.10">
    <property type="entry name" value="MgtE N-terminal domain-like"/>
    <property type="match status" value="1"/>
</dbReference>
<dbReference type="InterPro" id="IPR006669">
    <property type="entry name" value="MgtE_transporter"/>
</dbReference>
<evidence type="ECO:0000256" key="1">
    <source>
        <dbReference type="PROSITE-ProRule" id="PRU00703"/>
    </source>
</evidence>
<dbReference type="HOGENOM" id="CLU_030870_1_0_7"/>
<dbReference type="SUPFAM" id="SSF54631">
    <property type="entry name" value="CBS-domain pair"/>
    <property type="match status" value="1"/>
</dbReference>
<dbReference type="SMART" id="SM00116">
    <property type="entry name" value="CBS"/>
    <property type="match status" value="1"/>
</dbReference>
<keyword evidence="4" id="KW-1185">Reference proteome</keyword>
<dbReference type="AlphaFoldDB" id="A0A0B5BH38"/>
<dbReference type="InterPro" id="IPR000644">
    <property type="entry name" value="CBS_dom"/>
</dbReference>
<dbReference type="RefSeq" id="WP_039744543.1">
    <property type="nucleotide sequence ID" value="NZ_CP009788.1"/>
</dbReference>
<evidence type="ECO:0000313" key="4">
    <source>
        <dbReference type="Proteomes" id="UP000057609"/>
    </source>
</evidence>
<dbReference type="SUPFAM" id="SSF158791">
    <property type="entry name" value="MgtE N-terminal domain-like"/>
    <property type="match status" value="1"/>
</dbReference>
<dbReference type="Gene3D" id="3.10.580.10">
    <property type="entry name" value="CBS-domain"/>
    <property type="match status" value="1"/>
</dbReference>
<dbReference type="GO" id="GO:0015095">
    <property type="term" value="F:magnesium ion transmembrane transporter activity"/>
    <property type="evidence" value="ECO:0007669"/>
    <property type="project" value="InterPro"/>
</dbReference>
<dbReference type="Pfam" id="PF05239">
    <property type="entry name" value="PRC"/>
    <property type="match status" value="1"/>
</dbReference>
<evidence type="ECO:0000259" key="2">
    <source>
        <dbReference type="PROSITE" id="PS51371"/>
    </source>
</evidence>
<protein>
    <submittedName>
        <fullName evidence="3">MgtE integral membrane protein</fullName>
    </submittedName>
</protein>
<dbReference type="PROSITE" id="PS51371">
    <property type="entry name" value="CBS"/>
    <property type="match status" value="1"/>
</dbReference>
<dbReference type="EMBL" id="CP009788">
    <property type="protein sequence ID" value="AJE04489.1"/>
    <property type="molecule type" value="Genomic_DNA"/>
</dbReference>
<proteinExistence type="predicted"/>